<gene>
    <name evidence="1" type="ORF">FGADI_12573</name>
</gene>
<reference evidence="1" key="1">
    <citation type="journal article" date="2020" name="BMC Genomics">
        <title>Correction to: Identification and distribution of gene clusters required for synthesis of sphingolipid metabolism inhibitors in diverse species of the filamentous fungus Fusarium.</title>
        <authorList>
            <person name="Kim H.S."/>
            <person name="Lohmar J.M."/>
            <person name="Busman M."/>
            <person name="Brown D.W."/>
            <person name="Naumann T.A."/>
            <person name="Divon H.H."/>
            <person name="Lysoe E."/>
            <person name="Uhlig S."/>
            <person name="Proctor R.H."/>
        </authorList>
    </citation>
    <scope>NUCLEOTIDE SEQUENCE</scope>
    <source>
        <strain evidence="1">NRRL 45417</strain>
    </source>
</reference>
<comment type="caution">
    <text evidence="1">The sequence shown here is derived from an EMBL/GenBank/DDBJ whole genome shotgun (WGS) entry which is preliminary data.</text>
</comment>
<dbReference type="AlphaFoldDB" id="A0A8H4SSG0"/>
<dbReference type="Proteomes" id="UP000604273">
    <property type="component" value="Unassembled WGS sequence"/>
</dbReference>
<organism evidence="1 2">
    <name type="scientific">Fusarium gaditjirri</name>
    <dbReference type="NCBI Taxonomy" id="282569"/>
    <lineage>
        <taxon>Eukaryota</taxon>
        <taxon>Fungi</taxon>
        <taxon>Dikarya</taxon>
        <taxon>Ascomycota</taxon>
        <taxon>Pezizomycotina</taxon>
        <taxon>Sordariomycetes</taxon>
        <taxon>Hypocreomycetidae</taxon>
        <taxon>Hypocreales</taxon>
        <taxon>Nectriaceae</taxon>
        <taxon>Fusarium</taxon>
        <taxon>Fusarium nisikadoi species complex</taxon>
    </lineage>
</organism>
<proteinExistence type="predicted"/>
<reference evidence="1" key="2">
    <citation type="submission" date="2020-05" db="EMBL/GenBank/DDBJ databases">
        <authorList>
            <person name="Kim H.-S."/>
            <person name="Proctor R.H."/>
            <person name="Brown D.W."/>
        </authorList>
    </citation>
    <scope>NUCLEOTIDE SEQUENCE</scope>
    <source>
        <strain evidence="1">NRRL 45417</strain>
    </source>
</reference>
<evidence type="ECO:0000313" key="1">
    <source>
        <dbReference type="EMBL" id="KAF4944609.1"/>
    </source>
</evidence>
<dbReference type="EMBL" id="JABFAI010000421">
    <property type="protein sequence ID" value="KAF4944609.1"/>
    <property type="molecule type" value="Genomic_DNA"/>
</dbReference>
<accession>A0A8H4SSG0</accession>
<protein>
    <submittedName>
        <fullName evidence="1">Uncharacterized protein</fullName>
    </submittedName>
</protein>
<name>A0A8H4SSG0_9HYPO</name>
<sequence>MGSAKPVFAHLRLVNELLKVRIDFRQSAYSVSKDSHVRHQYNDWIPSVGVQNVLFLKLFCKYGLAKPNRDRIMTT</sequence>
<evidence type="ECO:0000313" key="2">
    <source>
        <dbReference type="Proteomes" id="UP000604273"/>
    </source>
</evidence>
<keyword evidence="2" id="KW-1185">Reference proteome</keyword>